<keyword evidence="2" id="KW-1185">Reference proteome</keyword>
<proteinExistence type="predicted"/>
<accession>A0AAW1Y2A8</accession>
<organism evidence="1 2">
    <name type="scientific">Rubus argutus</name>
    <name type="common">Southern blackberry</name>
    <dbReference type="NCBI Taxonomy" id="59490"/>
    <lineage>
        <taxon>Eukaryota</taxon>
        <taxon>Viridiplantae</taxon>
        <taxon>Streptophyta</taxon>
        <taxon>Embryophyta</taxon>
        <taxon>Tracheophyta</taxon>
        <taxon>Spermatophyta</taxon>
        <taxon>Magnoliopsida</taxon>
        <taxon>eudicotyledons</taxon>
        <taxon>Gunneridae</taxon>
        <taxon>Pentapetalae</taxon>
        <taxon>rosids</taxon>
        <taxon>fabids</taxon>
        <taxon>Rosales</taxon>
        <taxon>Rosaceae</taxon>
        <taxon>Rosoideae</taxon>
        <taxon>Rosoideae incertae sedis</taxon>
        <taxon>Rubus</taxon>
    </lineage>
</organism>
<protein>
    <submittedName>
        <fullName evidence="1">Uncharacterized protein</fullName>
    </submittedName>
</protein>
<dbReference type="AlphaFoldDB" id="A0AAW1Y2A8"/>
<comment type="caution">
    <text evidence="1">The sequence shown here is derived from an EMBL/GenBank/DDBJ whole genome shotgun (WGS) entry which is preliminary data.</text>
</comment>
<gene>
    <name evidence="1" type="ORF">M0R45_007662</name>
</gene>
<evidence type="ECO:0000313" key="1">
    <source>
        <dbReference type="EMBL" id="KAK9941972.1"/>
    </source>
</evidence>
<reference evidence="1 2" key="1">
    <citation type="journal article" date="2023" name="G3 (Bethesda)">
        <title>A chromosome-length genome assembly and annotation of blackberry (Rubus argutus, cv. 'Hillquist').</title>
        <authorList>
            <person name="Bruna T."/>
            <person name="Aryal R."/>
            <person name="Dudchenko O."/>
            <person name="Sargent D.J."/>
            <person name="Mead D."/>
            <person name="Buti M."/>
            <person name="Cavallini A."/>
            <person name="Hytonen T."/>
            <person name="Andres J."/>
            <person name="Pham M."/>
            <person name="Weisz D."/>
            <person name="Mascagni F."/>
            <person name="Usai G."/>
            <person name="Natali L."/>
            <person name="Bassil N."/>
            <person name="Fernandez G.E."/>
            <person name="Lomsadze A."/>
            <person name="Armour M."/>
            <person name="Olukolu B."/>
            <person name="Poorten T."/>
            <person name="Britton C."/>
            <person name="Davik J."/>
            <person name="Ashrafi H."/>
            <person name="Aiden E.L."/>
            <person name="Borodovsky M."/>
            <person name="Worthington M."/>
        </authorList>
    </citation>
    <scope>NUCLEOTIDE SEQUENCE [LARGE SCALE GENOMIC DNA]</scope>
    <source>
        <strain evidence="1">PI 553951</strain>
    </source>
</reference>
<dbReference type="Proteomes" id="UP001457282">
    <property type="component" value="Unassembled WGS sequence"/>
</dbReference>
<dbReference type="EMBL" id="JBEDUW010000002">
    <property type="protein sequence ID" value="KAK9941972.1"/>
    <property type="molecule type" value="Genomic_DNA"/>
</dbReference>
<name>A0AAW1Y2A8_RUBAR</name>
<evidence type="ECO:0000313" key="2">
    <source>
        <dbReference type="Proteomes" id="UP001457282"/>
    </source>
</evidence>
<sequence length="169" mass="19488">MGMGLLIAIIKPRNPKEAFFSLYRRLLSQVIDICKYWEALSSSLGWINTVVKILHLTWILSTLSAWQLQNGLVQQLLVLFQRTRMRLAIENGKLGECFKAKPDFIKAWVKWRSHNTKLDCCGVWLLYDHCTTWEGLKGCRECLPILTMPAMQLASGNSCSFLTFYMSEH</sequence>